<comment type="subcellular location">
    <subcellularLocation>
        <location evidence="1">Plastid</location>
    </subcellularLocation>
</comment>
<evidence type="ECO:0000256" key="2">
    <source>
        <dbReference type="ARBA" id="ARBA00011738"/>
    </source>
</evidence>
<dbReference type="GO" id="GO:0000287">
    <property type="term" value="F:magnesium ion binding"/>
    <property type="evidence" value="ECO:0007669"/>
    <property type="project" value="TreeGrafter"/>
</dbReference>
<dbReference type="GO" id="GO:0009507">
    <property type="term" value="C:chloroplast"/>
    <property type="evidence" value="ECO:0007669"/>
    <property type="project" value="TreeGrafter"/>
</dbReference>
<dbReference type="Pfam" id="PF01397">
    <property type="entry name" value="Terpene_synth"/>
    <property type="match status" value="1"/>
</dbReference>
<reference evidence="7" key="1">
    <citation type="submission" date="2018-07" db="EMBL/GenBank/DDBJ databases">
        <title>A database-driven approach sheds light on diterpene synthase diversification in Lamiaceae.</title>
        <authorList>
            <person name="Johnson S.R."/>
            <person name="Bhat W.W."/>
            <person name="Bibik J."/>
            <person name="Zhao D."/>
            <person name="Turmo A."/>
            <person name="Hamberger B."/>
            <person name="Buell C.R."/>
            <person name="Hamberger B."/>
        </authorList>
    </citation>
    <scope>NUCLEOTIDE SEQUENCE</scope>
</reference>
<dbReference type="EMBL" id="MH626630">
    <property type="protein sequence ID" value="AZB50383.1"/>
    <property type="molecule type" value="mRNA"/>
</dbReference>
<organism evidence="7">
    <name type="scientific">Origanum majorana</name>
    <name type="common">Sweet marjoram</name>
    <name type="synonym">Majorana hortensis</name>
    <dbReference type="NCBI Taxonomy" id="268884"/>
    <lineage>
        <taxon>Eukaryota</taxon>
        <taxon>Viridiplantae</taxon>
        <taxon>Streptophyta</taxon>
        <taxon>Embryophyta</taxon>
        <taxon>Tracheophyta</taxon>
        <taxon>Spermatophyta</taxon>
        <taxon>Magnoliopsida</taxon>
        <taxon>eudicotyledons</taxon>
        <taxon>Gunneridae</taxon>
        <taxon>Pentapetalae</taxon>
        <taxon>asterids</taxon>
        <taxon>lamiids</taxon>
        <taxon>Lamiales</taxon>
        <taxon>Lamiaceae</taxon>
        <taxon>Nepetoideae</taxon>
        <taxon>Mentheae</taxon>
        <taxon>Origanum</taxon>
    </lineage>
</organism>
<dbReference type="InterPro" id="IPR008949">
    <property type="entry name" value="Isoprenoid_synthase_dom_sf"/>
</dbReference>
<accession>A0A3G6V9U5</accession>
<keyword evidence="5" id="KW-0809">Transit peptide</keyword>
<feature type="domain" description="Terpene synthase N-terminal" evidence="6">
    <location>
        <begin position="266"/>
        <end position="460"/>
    </location>
</feature>
<dbReference type="GO" id="GO:0009686">
    <property type="term" value="P:gibberellin biosynthetic process"/>
    <property type="evidence" value="ECO:0007669"/>
    <property type="project" value="TreeGrafter"/>
</dbReference>
<dbReference type="Gene3D" id="1.50.10.130">
    <property type="entry name" value="Terpene synthase, N-terminal domain"/>
    <property type="match status" value="1"/>
</dbReference>
<dbReference type="SUPFAM" id="SSF48576">
    <property type="entry name" value="Terpenoid synthases"/>
    <property type="match status" value="1"/>
</dbReference>
<dbReference type="SFLD" id="SFLDG01605">
    <property type="entry name" value="Terpene_Cyclase_Like_1_N-term"/>
    <property type="match status" value="1"/>
</dbReference>
<evidence type="ECO:0000256" key="5">
    <source>
        <dbReference type="ARBA" id="ARBA00022946"/>
    </source>
</evidence>
<keyword evidence="4" id="KW-0934">Plastid</keyword>
<keyword evidence="3" id="KW-0150">Chloroplast</keyword>
<evidence type="ECO:0000256" key="4">
    <source>
        <dbReference type="ARBA" id="ARBA00022640"/>
    </source>
</evidence>
<dbReference type="InterPro" id="IPR036965">
    <property type="entry name" value="Terpene_synth_N_sf"/>
</dbReference>
<sequence length="796" mass="90373">MTDVSSLRLSNAPAAGGRLPLPGKVHLPEFRTVCAWLNNGCKYEPLTCRISRRKISECRVASLNSSQLIEKVGSPAQSLEEANKKIEDSIEYIKNLLMTSGDGRISVSAYDTSLVALIKDVKGRDAPQFPSCLEWIAQNQMADGSWGDEFFCIYDRIVNTLACLVALKSWNLHPDKIEKGVTYINENVHKLKDGSTEHMTSGFEIVVPATLERAKVLGIQGLPYDHPFIKEIINTKERRLSKIPKDLIYKLPTTLLFSLEGQGELDWEKILKLQSSDGSFLTSPSSTASVFMRTKDEKCLKFIENAVKNCGGGAPHTYPVDVFARLWAVDRLQRLGISRFFQHEIKYFLDHINSVWTENGVFSGRDSQFCDIDDTSMGVRLLKMHGYNVDPNALKHFKQEDGKFSCYPGQMIESASPIYNLYRAAQLRFPGEEILEEASRFAFNFLQEKIANHEIQEKWVISEHLIDEIKLGLKMPWYATLPRVEAAYYLEYYAGSGDVWIGKTFYRMPEISNDTYKEVAILDFNTCQAQHQFEWIYMQEWYESSKVKDFGISKKDLLVAYFLAASTIFEPERTQERIIWAKTLILSRMITSFLNKQATLSSQQKNAILTQLGESVDGLDKIYSGEKDSGLAETLLATFQQLLDGFDRYTRHQLRNAWGQWLMKVQQGEANGGADAELIANTLNICAGLIAFNEDVLLHSEYTTLSSLTNKICQRLSQIEDEKTLEVIEGGIKDKELEEDIQALVKLALEENGGCGVDRRIKQSFLSVFKTFYYRAYHDAETTDLHIFKVLFGPVM</sequence>
<dbReference type="InterPro" id="IPR001906">
    <property type="entry name" value="Terpene_synth_N"/>
</dbReference>
<comment type="subunit">
    <text evidence="2">Homodimer.</text>
</comment>
<dbReference type="AlphaFoldDB" id="A0A3G6V9U5"/>
<dbReference type="InterPro" id="IPR008930">
    <property type="entry name" value="Terpenoid_cyclase/PrenylTrfase"/>
</dbReference>
<dbReference type="Gene3D" id="1.10.600.10">
    <property type="entry name" value="Farnesyl Diphosphate Synthase"/>
    <property type="match status" value="1"/>
</dbReference>
<dbReference type="PANTHER" id="PTHR31739">
    <property type="entry name" value="ENT-COPALYL DIPHOSPHATE SYNTHASE, CHLOROPLASTIC"/>
    <property type="match status" value="1"/>
</dbReference>
<dbReference type="FunFam" id="1.50.10.130:FF:000002">
    <property type="entry name" value="Ent-copalyl diphosphate synthase, chloroplastic"/>
    <property type="match status" value="1"/>
</dbReference>
<dbReference type="PANTHER" id="PTHR31739:SF30">
    <property type="entry name" value="COPAL-8-OL DIPHOSPHATE HYDRATASE, CHLOROPLASTIC"/>
    <property type="match status" value="1"/>
</dbReference>
<evidence type="ECO:0000313" key="7">
    <source>
        <dbReference type="EMBL" id="AZB50383.1"/>
    </source>
</evidence>
<dbReference type="Gene3D" id="1.50.10.160">
    <property type="match status" value="1"/>
</dbReference>
<evidence type="ECO:0000256" key="3">
    <source>
        <dbReference type="ARBA" id="ARBA00022528"/>
    </source>
</evidence>
<evidence type="ECO:0000256" key="1">
    <source>
        <dbReference type="ARBA" id="ARBA00004474"/>
    </source>
</evidence>
<evidence type="ECO:0000259" key="6">
    <source>
        <dbReference type="Pfam" id="PF01397"/>
    </source>
</evidence>
<dbReference type="SUPFAM" id="SSF48239">
    <property type="entry name" value="Terpenoid cyclases/Protein prenyltransferases"/>
    <property type="match status" value="2"/>
</dbReference>
<name>A0A3G6V9U5_ORIMA</name>
<dbReference type="GO" id="GO:0010333">
    <property type="term" value="F:terpene synthase activity"/>
    <property type="evidence" value="ECO:0007669"/>
    <property type="project" value="InterPro"/>
</dbReference>
<proteinExistence type="evidence at transcript level"/>
<protein>
    <submittedName>
        <fullName evidence="7">Terpene synthase 1</fullName>
    </submittedName>
</protein>
<dbReference type="SFLD" id="SFLDG01014">
    <property type="entry name" value="Terpene_Cyclase_Like_1_N-term"/>
    <property type="match status" value="1"/>
</dbReference>
<dbReference type="InterPro" id="IPR050148">
    <property type="entry name" value="Terpene_synthase-like"/>
</dbReference>